<feature type="non-terminal residue" evidence="1">
    <location>
        <position position="101"/>
    </location>
</feature>
<accession>A0A3B1CUY6</accession>
<sequence length="101" mass="11734">MNPDKYYDRSCQRVLNEADGCRYEDWENNSDGFPFAIHPGGFPIFLSSRELYDSDEYSEGDPYTVEGNIEDEFHRQRIDSTLYLLKSALDEKISAPKILDI</sequence>
<gene>
    <name evidence="1" type="ORF">MNBD_NITROSPIRAE03-1205</name>
</gene>
<dbReference type="EMBL" id="UOGI01000005">
    <property type="protein sequence ID" value="VAX27654.1"/>
    <property type="molecule type" value="Genomic_DNA"/>
</dbReference>
<protein>
    <submittedName>
        <fullName evidence="1">Uncharacterized protein</fullName>
    </submittedName>
</protein>
<proteinExistence type="predicted"/>
<evidence type="ECO:0000313" key="1">
    <source>
        <dbReference type="EMBL" id="VAX27654.1"/>
    </source>
</evidence>
<reference evidence="1" key="1">
    <citation type="submission" date="2018-06" db="EMBL/GenBank/DDBJ databases">
        <authorList>
            <person name="Zhirakovskaya E."/>
        </authorList>
    </citation>
    <scope>NUCLEOTIDE SEQUENCE</scope>
</reference>
<organism evidence="1">
    <name type="scientific">hydrothermal vent metagenome</name>
    <dbReference type="NCBI Taxonomy" id="652676"/>
    <lineage>
        <taxon>unclassified sequences</taxon>
        <taxon>metagenomes</taxon>
        <taxon>ecological metagenomes</taxon>
    </lineage>
</organism>
<name>A0A3B1CUY6_9ZZZZ</name>
<dbReference type="AlphaFoldDB" id="A0A3B1CUY6"/>